<dbReference type="Proteomes" id="UP000011087">
    <property type="component" value="Unassembled WGS sequence"/>
</dbReference>
<dbReference type="HOGENOM" id="CLU_198597_0_0_1"/>
<accession>L1JUF1</accession>
<gene>
    <name evidence="1" type="ORF">GUITHDRAFT_101955</name>
</gene>
<dbReference type="EMBL" id="JH992973">
    <property type="protein sequence ID" value="EKX52047.1"/>
    <property type="molecule type" value="Genomic_DNA"/>
</dbReference>
<evidence type="ECO:0000313" key="1">
    <source>
        <dbReference type="EMBL" id="EKX52047.1"/>
    </source>
</evidence>
<dbReference type="PaxDb" id="55529-EKX52047"/>
<sequence length="66" mass="7562">MTTMFFKLEGIPEPPAGYVPPLGSSRNTWTNIYKNKGRIDYCVQQFDYLSNRLKCIDKLTGGPFLE</sequence>
<evidence type="ECO:0000313" key="3">
    <source>
        <dbReference type="Proteomes" id="UP000011087"/>
    </source>
</evidence>
<reference evidence="2" key="3">
    <citation type="submission" date="2016-03" db="UniProtKB">
        <authorList>
            <consortium name="EnsemblProtists"/>
        </authorList>
    </citation>
    <scope>IDENTIFICATION</scope>
</reference>
<dbReference type="EnsemblProtists" id="EKX52047">
    <property type="protein sequence ID" value="EKX52047"/>
    <property type="gene ID" value="GUITHDRAFT_101955"/>
</dbReference>
<dbReference type="AlphaFoldDB" id="L1JUF1"/>
<proteinExistence type="predicted"/>
<dbReference type="KEGG" id="gtt:GUITHDRAFT_101955"/>
<reference evidence="3" key="2">
    <citation type="submission" date="2012-11" db="EMBL/GenBank/DDBJ databases">
        <authorList>
            <person name="Kuo A."/>
            <person name="Curtis B.A."/>
            <person name="Tanifuji G."/>
            <person name="Burki F."/>
            <person name="Gruber A."/>
            <person name="Irimia M."/>
            <person name="Maruyama S."/>
            <person name="Arias M.C."/>
            <person name="Ball S.G."/>
            <person name="Gile G.H."/>
            <person name="Hirakawa Y."/>
            <person name="Hopkins J.F."/>
            <person name="Rensing S.A."/>
            <person name="Schmutz J."/>
            <person name="Symeonidi A."/>
            <person name="Elias M."/>
            <person name="Eveleigh R.J."/>
            <person name="Herman E.K."/>
            <person name="Klute M.J."/>
            <person name="Nakayama T."/>
            <person name="Obornik M."/>
            <person name="Reyes-Prieto A."/>
            <person name="Armbrust E.V."/>
            <person name="Aves S.J."/>
            <person name="Beiko R.G."/>
            <person name="Coutinho P."/>
            <person name="Dacks J.B."/>
            <person name="Durnford D.G."/>
            <person name="Fast N.M."/>
            <person name="Green B.R."/>
            <person name="Grisdale C."/>
            <person name="Hempe F."/>
            <person name="Henrissat B."/>
            <person name="Hoppner M.P."/>
            <person name="Ishida K.-I."/>
            <person name="Kim E."/>
            <person name="Koreny L."/>
            <person name="Kroth P.G."/>
            <person name="Liu Y."/>
            <person name="Malik S.-B."/>
            <person name="Maier U.G."/>
            <person name="McRose D."/>
            <person name="Mock T."/>
            <person name="Neilson J.A."/>
            <person name="Onodera N.T."/>
            <person name="Poole A.M."/>
            <person name="Pritham E.J."/>
            <person name="Richards T.A."/>
            <person name="Rocap G."/>
            <person name="Roy S.W."/>
            <person name="Sarai C."/>
            <person name="Schaack S."/>
            <person name="Shirato S."/>
            <person name="Slamovits C.H."/>
            <person name="Spencer D.F."/>
            <person name="Suzuki S."/>
            <person name="Worden A.Z."/>
            <person name="Zauner S."/>
            <person name="Barry K."/>
            <person name="Bell C."/>
            <person name="Bharti A.K."/>
            <person name="Crow J.A."/>
            <person name="Grimwood J."/>
            <person name="Kramer R."/>
            <person name="Lindquist E."/>
            <person name="Lucas S."/>
            <person name="Salamov A."/>
            <person name="McFadden G.I."/>
            <person name="Lane C.E."/>
            <person name="Keeling P.J."/>
            <person name="Gray M.W."/>
            <person name="Grigoriev I.V."/>
            <person name="Archibald J.M."/>
        </authorList>
    </citation>
    <scope>NUCLEOTIDE SEQUENCE</scope>
    <source>
        <strain evidence="3">CCMP2712</strain>
    </source>
</reference>
<keyword evidence="3" id="KW-1185">Reference proteome</keyword>
<protein>
    <submittedName>
        <fullName evidence="1 2">Uncharacterized protein</fullName>
    </submittedName>
</protein>
<dbReference type="RefSeq" id="XP_005839027.1">
    <property type="nucleotide sequence ID" value="XM_005838970.1"/>
</dbReference>
<name>L1JUF1_GUITC</name>
<reference evidence="1 3" key="1">
    <citation type="journal article" date="2012" name="Nature">
        <title>Algal genomes reveal evolutionary mosaicism and the fate of nucleomorphs.</title>
        <authorList>
            <consortium name="DOE Joint Genome Institute"/>
            <person name="Curtis B.A."/>
            <person name="Tanifuji G."/>
            <person name="Burki F."/>
            <person name="Gruber A."/>
            <person name="Irimia M."/>
            <person name="Maruyama S."/>
            <person name="Arias M.C."/>
            <person name="Ball S.G."/>
            <person name="Gile G.H."/>
            <person name="Hirakawa Y."/>
            <person name="Hopkins J.F."/>
            <person name="Kuo A."/>
            <person name="Rensing S.A."/>
            <person name="Schmutz J."/>
            <person name="Symeonidi A."/>
            <person name="Elias M."/>
            <person name="Eveleigh R.J."/>
            <person name="Herman E.K."/>
            <person name="Klute M.J."/>
            <person name="Nakayama T."/>
            <person name="Obornik M."/>
            <person name="Reyes-Prieto A."/>
            <person name="Armbrust E.V."/>
            <person name="Aves S.J."/>
            <person name="Beiko R.G."/>
            <person name="Coutinho P."/>
            <person name="Dacks J.B."/>
            <person name="Durnford D.G."/>
            <person name="Fast N.M."/>
            <person name="Green B.R."/>
            <person name="Grisdale C.J."/>
            <person name="Hempel F."/>
            <person name="Henrissat B."/>
            <person name="Hoppner M.P."/>
            <person name="Ishida K."/>
            <person name="Kim E."/>
            <person name="Koreny L."/>
            <person name="Kroth P.G."/>
            <person name="Liu Y."/>
            <person name="Malik S.B."/>
            <person name="Maier U.G."/>
            <person name="McRose D."/>
            <person name="Mock T."/>
            <person name="Neilson J.A."/>
            <person name="Onodera N.T."/>
            <person name="Poole A.M."/>
            <person name="Pritham E.J."/>
            <person name="Richards T.A."/>
            <person name="Rocap G."/>
            <person name="Roy S.W."/>
            <person name="Sarai C."/>
            <person name="Schaack S."/>
            <person name="Shirato S."/>
            <person name="Slamovits C.H."/>
            <person name="Spencer D.F."/>
            <person name="Suzuki S."/>
            <person name="Worden A.Z."/>
            <person name="Zauner S."/>
            <person name="Barry K."/>
            <person name="Bell C."/>
            <person name="Bharti A.K."/>
            <person name="Crow J.A."/>
            <person name="Grimwood J."/>
            <person name="Kramer R."/>
            <person name="Lindquist E."/>
            <person name="Lucas S."/>
            <person name="Salamov A."/>
            <person name="McFadden G.I."/>
            <person name="Lane C.E."/>
            <person name="Keeling P.J."/>
            <person name="Gray M.W."/>
            <person name="Grigoriev I.V."/>
            <person name="Archibald J.M."/>
        </authorList>
    </citation>
    <scope>NUCLEOTIDE SEQUENCE</scope>
    <source>
        <strain evidence="1 3">CCMP2712</strain>
    </source>
</reference>
<dbReference type="GeneID" id="17308949"/>
<evidence type="ECO:0000313" key="2">
    <source>
        <dbReference type="EnsemblProtists" id="EKX52047"/>
    </source>
</evidence>
<organism evidence="1">
    <name type="scientific">Guillardia theta (strain CCMP2712)</name>
    <name type="common">Cryptophyte</name>
    <dbReference type="NCBI Taxonomy" id="905079"/>
    <lineage>
        <taxon>Eukaryota</taxon>
        <taxon>Cryptophyceae</taxon>
        <taxon>Pyrenomonadales</taxon>
        <taxon>Geminigeraceae</taxon>
        <taxon>Guillardia</taxon>
    </lineage>
</organism>